<comment type="caution">
    <text evidence="3">The sequence shown here is derived from an EMBL/GenBank/DDBJ whole genome shotgun (WGS) entry which is preliminary data.</text>
</comment>
<keyword evidence="2" id="KW-0732">Signal</keyword>
<feature type="chain" id="PRO_5045613544" description="Copper resistance protein CopC" evidence="2">
    <location>
        <begin position="25"/>
        <end position="178"/>
    </location>
</feature>
<proteinExistence type="predicted"/>
<keyword evidence="1" id="KW-0812">Transmembrane</keyword>
<evidence type="ECO:0000313" key="3">
    <source>
        <dbReference type="EMBL" id="MFC4589980.1"/>
    </source>
</evidence>
<name>A0ABV9EK81_9ACTN</name>
<dbReference type="Proteomes" id="UP001595891">
    <property type="component" value="Unassembled WGS sequence"/>
</dbReference>
<evidence type="ECO:0000256" key="2">
    <source>
        <dbReference type="SAM" id="SignalP"/>
    </source>
</evidence>
<sequence length="178" mass="18633">MRKALMALVGTIGLLLGPALPVSAAGPIPIVHTERVQAGPYGITIGFSAWPVRAMQSLDLLFTPDDGIAGKSGEITVTAPGGAGEESGALVRHPRQREVWGLDVQSLPEPGDWTLTFTVRGPAGEGVGELRHLNVLEQPGPPLALSWTIGTLPLFGLIGLIVVAWRRTRRPAAVMAAA</sequence>
<evidence type="ECO:0000313" key="4">
    <source>
        <dbReference type="Proteomes" id="UP001595891"/>
    </source>
</evidence>
<protein>
    <recommendedName>
        <fullName evidence="5">Copper resistance protein CopC</fullName>
    </recommendedName>
</protein>
<dbReference type="RefSeq" id="WP_262845293.1">
    <property type="nucleotide sequence ID" value="NZ_JANZYP010000038.1"/>
</dbReference>
<dbReference type="EMBL" id="JBHSFN010000019">
    <property type="protein sequence ID" value="MFC4589980.1"/>
    <property type="molecule type" value="Genomic_DNA"/>
</dbReference>
<keyword evidence="1" id="KW-1133">Transmembrane helix</keyword>
<feature type="transmembrane region" description="Helical" evidence="1">
    <location>
        <begin position="144"/>
        <end position="165"/>
    </location>
</feature>
<organism evidence="3 4">
    <name type="scientific">Sphaerisporangium corydalis</name>
    <dbReference type="NCBI Taxonomy" id="1441875"/>
    <lineage>
        <taxon>Bacteria</taxon>
        <taxon>Bacillati</taxon>
        <taxon>Actinomycetota</taxon>
        <taxon>Actinomycetes</taxon>
        <taxon>Streptosporangiales</taxon>
        <taxon>Streptosporangiaceae</taxon>
        <taxon>Sphaerisporangium</taxon>
    </lineage>
</organism>
<evidence type="ECO:0000256" key="1">
    <source>
        <dbReference type="SAM" id="Phobius"/>
    </source>
</evidence>
<evidence type="ECO:0008006" key="5">
    <source>
        <dbReference type="Google" id="ProtNLM"/>
    </source>
</evidence>
<keyword evidence="1" id="KW-0472">Membrane</keyword>
<feature type="signal peptide" evidence="2">
    <location>
        <begin position="1"/>
        <end position="24"/>
    </location>
</feature>
<reference evidence="4" key="1">
    <citation type="journal article" date="2019" name="Int. J. Syst. Evol. Microbiol.">
        <title>The Global Catalogue of Microorganisms (GCM) 10K type strain sequencing project: providing services to taxonomists for standard genome sequencing and annotation.</title>
        <authorList>
            <consortium name="The Broad Institute Genomics Platform"/>
            <consortium name="The Broad Institute Genome Sequencing Center for Infectious Disease"/>
            <person name="Wu L."/>
            <person name="Ma J."/>
        </authorList>
    </citation>
    <scope>NUCLEOTIDE SEQUENCE [LARGE SCALE GENOMIC DNA]</scope>
    <source>
        <strain evidence="4">CCUG 49560</strain>
    </source>
</reference>
<gene>
    <name evidence="3" type="ORF">ACFO8L_28085</name>
</gene>
<keyword evidence="4" id="KW-1185">Reference proteome</keyword>
<accession>A0ABV9EK81</accession>